<dbReference type="Proteomes" id="UP000556700">
    <property type="component" value="Unassembled WGS sequence"/>
</dbReference>
<dbReference type="RefSeq" id="WP_180904100.1">
    <property type="nucleotide sequence ID" value="NZ_CAIJDO010000201.1"/>
</dbReference>
<proteinExistence type="predicted"/>
<dbReference type="Pfam" id="PF13020">
    <property type="entry name" value="NOV_C"/>
    <property type="match status" value="1"/>
</dbReference>
<evidence type="ECO:0000259" key="1">
    <source>
        <dbReference type="Pfam" id="PF13020"/>
    </source>
</evidence>
<organism evidence="2 3">
    <name type="scientific">Flavobacterium chungangense</name>
    <dbReference type="NCBI Taxonomy" id="554283"/>
    <lineage>
        <taxon>Bacteria</taxon>
        <taxon>Pseudomonadati</taxon>
        <taxon>Bacteroidota</taxon>
        <taxon>Flavobacteriia</taxon>
        <taxon>Flavobacteriales</taxon>
        <taxon>Flavobacteriaceae</taxon>
        <taxon>Flavobacterium</taxon>
    </lineage>
</organism>
<dbReference type="InterPro" id="IPR024975">
    <property type="entry name" value="NOV_C"/>
</dbReference>
<reference evidence="2 3" key="1">
    <citation type="submission" date="2020-06" db="EMBL/GenBank/DDBJ databases">
        <authorList>
            <person name="Criscuolo A."/>
        </authorList>
    </citation>
    <scope>NUCLEOTIDE SEQUENCE [LARGE SCALE GENOMIC DNA]</scope>
    <source>
        <strain evidence="3">CIP 110025</strain>
    </source>
</reference>
<dbReference type="EMBL" id="CAIJDO010000201">
    <property type="protein sequence ID" value="CAD0007635.1"/>
    <property type="molecule type" value="Genomic_DNA"/>
</dbReference>
<accession>A0A6V6Z7L3</accession>
<sequence>MNEAEKFEIWLKTLYPSPKKGGLPITSEKTYRNGVRALGVQLNIPNNEIFKINDLQKLLDIRKKIDVLKLGDKNYSSHYNAFLKYKEFEIENTSKLQTNQVFRQPDVFKRQEVERSAIKKVKEYFEALNFRVNSVEKDNVGWDLEAQNDDNKLLLEVKGLSGKKTAIELSPNEFYQSQVEEKYRICIVTNALTSPTLNIFRFEVETNKWTSENGHTLLLEKVIGARLKLD</sequence>
<name>A0A6V6Z7L3_9FLAO</name>
<evidence type="ECO:0000313" key="2">
    <source>
        <dbReference type="EMBL" id="CAD0007635.1"/>
    </source>
</evidence>
<evidence type="ECO:0000313" key="3">
    <source>
        <dbReference type="Proteomes" id="UP000556700"/>
    </source>
</evidence>
<protein>
    <recommendedName>
        <fullName evidence="1">Protein NO VEIN C-terminal domain-containing protein</fullName>
    </recommendedName>
</protein>
<keyword evidence="3" id="KW-1185">Reference proteome</keyword>
<comment type="caution">
    <text evidence="2">The sequence shown here is derived from an EMBL/GenBank/DDBJ whole genome shotgun (WGS) entry which is preliminary data.</text>
</comment>
<dbReference type="AlphaFoldDB" id="A0A6V6Z7L3"/>
<feature type="domain" description="Protein NO VEIN C-terminal" evidence="1">
    <location>
        <begin position="113"/>
        <end position="197"/>
    </location>
</feature>
<gene>
    <name evidence="2" type="ORF">FLACHUCJ7_03405</name>
</gene>